<dbReference type="InterPro" id="IPR012337">
    <property type="entry name" value="RNaseH-like_sf"/>
</dbReference>
<gene>
    <name evidence="2" type="ORF">LCGC14_2567680</name>
</gene>
<feature type="domain" description="YprB ribonuclease H-like" evidence="1">
    <location>
        <begin position="67"/>
        <end position="179"/>
    </location>
</feature>
<dbReference type="EMBL" id="LAZR01042555">
    <property type="protein sequence ID" value="KKL09258.1"/>
    <property type="molecule type" value="Genomic_DNA"/>
</dbReference>
<accession>A0A0F9DB35</accession>
<dbReference type="Pfam" id="PF13482">
    <property type="entry name" value="RNase_H_2"/>
    <property type="match status" value="1"/>
</dbReference>
<reference evidence="2" key="1">
    <citation type="journal article" date="2015" name="Nature">
        <title>Complex archaea that bridge the gap between prokaryotes and eukaryotes.</title>
        <authorList>
            <person name="Spang A."/>
            <person name="Saw J.H."/>
            <person name="Jorgensen S.L."/>
            <person name="Zaremba-Niedzwiedzka K."/>
            <person name="Martijn J."/>
            <person name="Lind A.E."/>
            <person name="van Eijk R."/>
            <person name="Schleper C."/>
            <person name="Guy L."/>
            <person name="Ettema T.J."/>
        </authorList>
    </citation>
    <scope>NUCLEOTIDE SEQUENCE</scope>
</reference>
<organism evidence="2">
    <name type="scientific">marine sediment metagenome</name>
    <dbReference type="NCBI Taxonomy" id="412755"/>
    <lineage>
        <taxon>unclassified sequences</taxon>
        <taxon>metagenomes</taxon>
        <taxon>ecological metagenomes</taxon>
    </lineage>
</organism>
<dbReference type="SUPFAM" id="SSF53098">
    <property type="entry name" value="Ribonuclease H-like"/>
    <property type="match status" value="1"/>
</dbReference>
<evidence type="ECO:0000259" key="1">
    <source>
        <dbReference type="Pfam" id="PF13482"/>
    </source>
</evidence>
<protein>
    <recommendedName>
        <fullName evidence="1">YprB ribonuclease H-like domain-containing protein</fullName>
    </recommendedName>
</protein>
<sequence>MRKKHNMRILTLDIETMYAIVHTWSLFPNFISPNDVIKPGYTLCWAARWEFEREVMFGRMDRRRGLKKIWELLDEADAVVTYNGKSFDMKHLNKDFALAGLSPPSSYHDIDLYQTVKRRFKFQSNKLDFVAPALGLGRKVKHPGMELWDKVRAGDKKAWALMERYNKGDVVLTQKLYHRILPWIIGHPNVGLWVDDTGKPVCTNCGSKDLQNKGHQYNTKVASYTRYKCRGCGAQLRSRFTLRPRDRTLLTNTL</sequence>
<proteinExistence type="predicted"/>
<comment type="caution">
    <text evidence="2">The sequence shown here is derived from an EMBL/GenBank/DDBJ whole genome shotgun (WGS) entry which is preliminary data.</text>
</comment>
<dbReference type="InterPro" id="IPR038720">
    <property type="entry name" value="YprB_RNase_H-like_dom"/>
</dbReference>
<dbReference type="AlphaFoldDB" id="A0A0F9DB35"/>
<name>A0A0F9DB35_9ZZZZ</name>
<dbReference type="InterPro" id="IPR036397">
    <property type="entry name" value="RNaseH_sf"/>
</dbReference>
<dbReference type="GO" id="GO:0003676">
    <property type="term" value="F:nucleic acid binding"/>
    <property type="evidence" value="ECO:0007669"/>
    <property type="project" value="InterPro"/>
</dbReference>
<dbReference type="Gene3D" id="3.30.420.10">
    <property type="entry name" value="Ribonuclease H-like superfamily/Ribonuclease H"/>
    <property type="match status" value="1"/>
</dbReference>
<evidence type="ECO:0000313" key="2">
    <source>
        <dbReference type="EMBL" id="KKL09258.1"/>
    </source>
</evidence>